<feature type="transmembrane region" description="Helical" evidence="1">
    <location>
        <begin position="122"/>
        <end position="144"/>
    </location>
</feature>
<feature type="transmembrane region" description="Helical" evidence="1">
    <location>
        <begin position="44"/>
        <end position="66"/>
    </location>
</feature>
<keyword evidence="1" id="KW-0812">Transmembrane</keyword>
<reference evidence="2 3" key="1">
    <citation type="submission" date="2019-02" db="EMBL/GenBank/DDBJ databases">
        <title>Genome sequencing of the rare red list fungi Antrodiella citrinella (Flaviporus citrinellus).</title>
        <authorList>
            <person name="Buettner E."/>
            <person name="Kellner H."/>
        </authorList>
    </citation>
    <scope>NUCLEOTIDE SEQUENCE [LARGE SCALE GENOMIC DNA]</scope>
    <source>
        <strain evidence="2 3">DSM 108506</strain>
    </source>
</reference>
<dbReference type="OrthoDB" id="3214103at2759"/>
<keyword evidence="3" id="KW-1185">Reference proteome</keyword>
<sequence>MTLVMFAHATFYMVISILDLILFIEAWFLDPNPIGFTAGVDKTLPIAIGLLNYVLTDSVVVWRAWVLCREEYMRGLVVSLWFLVFASVSALSTIGIRIALLVVLNPSHASNVLTRVINITQVANLAFSLLTNIVATSIVAIKAWRHKQFFTEMRIRDAKTHTSRVMALLIESGIFYSISLVPTTAPLSIVIDF</sequence>
<evidence type="ECO:0000313" key="3">
    <source>
        <dbReference type="Proteomes" id="UP000308730"/>
    </source>
</evidence>
<dbReference type="Proteomes" id="UP000308730">
    <property type="component" value="Unassembled WGS sequence"/>
</dbReference>
<name>A0A4S4MTR3_9APHY</name>
<accession>A0A4S4MTR3</accession>
<dbReference type="EMBL" id="SGPM01000172">
    <property type="protein sequence ID" value="THH28541.1"/>
    <property type="molecule type" value="Genomic_DNA"/>
</dbReference>
<feature type="transmembrane region" description="Helical" evidence="1">
    <location>
        <begin position="165"/>
        <end position="191"/>
    </location>
</feature>
<feature type="transmembrane region" description="Helical" evidence="1">
    <location>
        <begin position="9"/>
        <end position="29"/>
    </location>
</feature>
<evidence type="ECO:0000313" key="2">
    <source>
        <dbReference type="EMBL" id="THH28541.1"/>
    </source>
</evidence>
<protein>
    <submittedName>
        <fullName evidence="2">Uncharacterized protein</fullName>
    </submittedName>
</protein>
<organism evidence="2 3">
    <name type="scientific">Antrodiella citrinella</name>
    <dbReference type="NCBI Taxonomy" id="2447956"/>
    <lineage>
        <taxon>Eukaryota</taxon>
        <taxon>Fungi</taxon>
        <taxon>Dikarya</taxon>
        <taxon>Basidiomycota</taxon>
        <taxon>Agaricomycotina</taxon>
        <taxon>Agaricomycetes</taxon>
        <taxon>Polyporales</taxon>
        <taxon>Steccherinaceae</taxon>
        <taxon>Antrodiella</taxon>
    </lineage>
</organism>
<keyword evidence="1" id="KW-0472">Membrane</keyword>
<keyword evidence="1" id="KW-1133">Transmembrane helix</keyword>
<gene>
    <name evidence="2" type="ORF">EUX98_g5645</name>
</gene>
<proteinExistence type="predicted"/>
<evidence type="ECO:0000256" key="1">
    <source>
        <dbReference type="SAM" id="Phobius"/>
    </source>
</evidence>
<comment type="caution">
    <text evidence="2">The sequence shown here is derived from an EMBL/GenBank/DDBJ whole genome shotgun (WGS) entry which is preliminary data.</text>
</comment>
<dbReference type="AlphaFoldDB" id="A0A4S4MTR3"/>
<feature type="transmembrane region" description="Helical" evidence="1">
    <location>
        <begin position="78"/>
        <end position="102"/>
    </location>
</feature>